<dbReference type="Gene3D" id="1.10.472.10">
    <property type="entry name" value="Cyclin-like"/>
    <property type="match status" value="1"/>
</dbReference>
<protein>
    <recommendedName>
        <fullName evidence="2">Protein CNPPD1</fullName>
    </recommendedName>
</protein>
<reference evidence="3 4" key="2">
    <citation type="journal article" date="2008" name="Bioinformatics">
        <title>Assembly reconciliation.</title>
        <authorList>
            <person name="Zimin A.V."/>
            <person name="Smith D.R."/>
            <person name="Sutton G."/>
            <person name="Yorke J.A."/>
        </authorList>
    </citation>
    <scope>NUCLEOTIDE SEQUENCE [LARGE SCALE GENOMIC DNA]</scope>
    <source>
        <strain evidence="3 4">TSC#14021-0224.01</strain>
    </source>
</reference>
<dbReference type="eggNOG" id="KOG1674">
    <property type="taxonomic scope" value="Eukaryota"/>
</dbReference>
<sequence length="378" mass="43151">MGCLKLFSTPRKVMKYEDFIKRIRKSLYYGFGTPDTDMSVSLPFAEYAADLFSETHRGHSLHRLSCISAAQVHATPCSLIMALIYLDRLSVIDSGYSCRITPQELFVVSLMISTKFYAGHDERFYLEDWASEASMTEDRLKIIELEFLSAMGWNIYISNELFFDKLKNVERTLAEQQGLRRGWLTYSELVQLLPSLEWTKFLVNSLSVLAISYAASIITLAGAFFIASQVPGTLWHREVETLSKFTKMTSSSQTSVPNALEPTPFINIDVSLLLCETSNVKVELRNVEEPSCAKARLNKIEYKYPRHQPVRTLSFIGTSPKLDILYDQDGAGNWLNIKSPYSDYKNNRNLSKVRTLQLEKHNAENVSVIWHMNTEAMQ</sequence>
<dbReference type="PhylomeDB" id="B3N4N8"/>
<proteinExistence type="inferred from homology"/>
<reference evidence="3 4" key="1">
    <citation type="journal article" date="2007" name="Nature">
        <title>Evolution of genes and genomes on the Drosophila phylogeny.</title>
        <authorList>
            <consortium name="Drosophila 12 Genomes Consortium"/>
            <person name="Clark A.G."/>
            <person name="Eisen M.B."/>
            <person name="Smith D.R."/>
            <person name="Bergman C.M."/>
            <person name="Oliver B."/>
            <person name="Markow T.A."/>
            <person name="Kaufman T.C."/>
            <person name="Kellis M."/>
            <person name="Gelbart W."/>
            <person name="Iyer V.N."/>
            <person name="Pollard D.A."/>
            <person name="Sackton T.B."/>
            <person name="Larracuente A.M."/>
            <person name="Singh N.D."/>
            <person name="Abad J.P."/>
            <person name="Abt D.N."/>
            <person name="Adryan B."/>
            <person name="Aguade M."/>
            <person name="Akashi H."/>
            <person name="Anderson W.W."/>
            <person name="Aquadro C.F."/>
            <person name="Ardell D.H."/>
            <person name="Arguello R."/>
            <person name="Artieri C.G."/>
            <person name="Barbash D.A."/>
            <person name="Barker D."/>
            <person name="Barsanti P."/>
            <person name="Batterham P."/>
            <person name="Batzoglou S."/>
            <person name="Begun D."/>
            <person name="Bhutkar A."/>
            <person name="Blanco E."/>
            <person name="Bosak S.A."/>
            <person name="Bradley R.K."/>
            <person name="Brand A.D."/>
            <person name="Brent M.R."/>
            <person name="Brooks A.N."/>
            <person name="Brown R.H."/>
            <person name="Butlin R.K."/>
            <person name="Caggese C."/>
            <person name="Calvi B.R."/>
            <person name="Bernardo de Carvalho A."/>
            <person name="Caspi A."/>
            <person name="Castrezana S."/>
            <person name="Celniker S.E."/>
            <person name="Chang J.L."/>
            <person name="Chapple C."/>
            <person name="Chatterji S."/>
            <person name="Chinwalla A."/>
            <person name="Civetta A."/>
            <person name="Clifton S.W."/>
            <person name="Comeron J.M."/>
            <person name="Costello J.C."/>
            <person name="Coyne J.A."/>
            <person name="Daub J."/>
            <person name="David R.G."/>
            <person name="Delcher A.L."/>
            <person name="Delehaunty K."/>
            <person name="Do C.B."/>
            <person name="Ebling H."/>
            <person name="Edwards K."/>
            <person name="Eickbush T."/>
            <person name="Evans J.D."/>
            <person name="Filipski A."/>
            <person name="Findeiss S."/>
            <person name="Freyhult E."/>
            <person name="Fulton L."/>
            <person name="Fulton R."/>
            <person name="Garcia A.C."/>
            <person name="Gardiner A."/>
            <person name="Garfield D.A."/>
            <person name="Garvin B.E."/>
            <person name="Gibson G."/>
            <person name="Gilbert D."/>
            <person name="Gnerre S."/>
            <person name="Godfrey J."/>
            <person name="Good R."/>
            <person name="Gotea V."/>
            <person name="Gravely B."/>
            <person name="Greenberg A.J."/>
            <person name="Griffiths-Jones S."/>
            <person name="Gross S."/>
            <person name="Guigo R."/>
            <person name="Gustafson E.A."/>
            <person name="Haerty W."/>
            <person name="Hahn M.W."/>
            <person name="Halligan D.L."/>
            <person name="Halpern A.L."/>
            <person name="Halter G.M."/>
            <person name="Han M.V."/>
            <person name="Heger A."/>
            <person name="Hillier L."/>
            <person name="Hinrichs A.S."/>
            <person name="Holmes I."/>
            <person name="Hoskins R.A."/>
            <person name="Hubisz M.J."/>
            <person name="Hultmark D."/>
            <person name="Huntley M.A."/>
            <person name="Jaffe D.B."/>
            <person name="Jagadeeshan S."/>
            <person name="Jeck W.R."/>
            <person name="Johnson J."/>
            <person name="Jones C.D."/>
            <person name="Jordan W.C."/>
            <person name="Karpen G.H."/>
            <person name="Kataoka E."/>
            <person name="Keightley P.D."/>
            <person name="Kheradpour P."/>
            <person name="Kirkness E.F."/>
            <person name="Koerich L.B."/>
            <person name="Kristiansen K."/>
            <person name="Kudrna D."/>
            <person name="Kulathinal R.J."/>
            <person name="Kumar S."/>
            <person name="Kwok R."/>
            <person name="Lander E."/>
            <person name="Langley C.H."/>
            <person name="Lapoint R."/>
            <person name="Lazzaro B.P."/>
            <person name="Lee S.J."/>
            <person name="Levesque L."/>
            <person name="Li R."/>
            <person name="Lin C.F."/>
            <person name="Lin M.F."/>
            <person name="Lindblad-Toh K."/>
            <person name="Llopart A."/>
            <person name="Long M."/>
            <person name="Low L."/>
            <person name="Lozovsky E."/>
            <person name="Lu J."/>
            <person name="Luo M."/>
            <person name="Machado C.A."/>
            <person name="Makalowski W."/>
            <person name="Marzo M."/>
            <person name="Matsuda M."/>
            <person name="Matzkin L."/>
            <person name="McAllister B."/>
            <person name="McBride C.S."/>
            <person name="McKernan B."/>
            <person name="McKernan K."/>
            <person name="Mendez-Lago M."/>
            <person name="Minx P."/>
            <person name="Mollenhauer M.U."/>
            <person name="Montooth K."/>
            <person name="Mount S.M."/>
            <person name="Mu X."/>
            <person name="Myers E."/>
            <person name="Negre B."/>
            <person name="Newfeld S."/>
            <person name="Nielsen R."/>
            <person name="Noor M.A."/>
            <person name="O'Grady P."/>
            <person name="Pachter L."/>
            <person name="Papaceit M."/>
            <person name="Parisi M.J."/>
            <person name="Parisi M."/>
            <person name="Parts L."/>
            <person name="Pedersen J.S."/>
            <person name="Pesole G."/>
            <person name="Phillippy A.M."/>
            <person name="Ponting C.P."/>
            <person name="Pop M."/>
            <person name="Porcelli D."/>
            <person name="Powell J.R."/>
            <person name="Prohaska S."/>
            <person name="Pruitt K."/>
            <person name="Puig M."/>
            <person name="Quesneville H."/>
            <person name="Ram K.R."/>
            <person name="Rand D."/>
            <person name="Rasmussen M.D."/>
            <person name="Reed L.K."/>
            <person name="Reenan R."/>
            <person name="Reily A."/>
            <person name="Remington K.A."/>
            <person name="Rieger T.T."/>
            <person name="Ritchie M.G."/>
            <person name="Robin C."/>
            <person name="Rogers Y.H."/>
            <person name="Rohde C."/>
            <person name="Rozas J."/>
            <person name="Rubenfield M.J."/>
            <person name="Ruiz A."/>
            <person name="Russo S."/>
            <person name="Salzberg S.L."/>
            <person name="Sanchez-Gracia A."/>
            <person name="Saranga D.J."/>
            <person name="Sato H."/>
            <person name="Schaeffer S.W."/>
            <person name="Schatz M.C."/>
            <person name="Schlenke T."/>
            <person name="Schwartz R."/>
            <person name="Segarra C."/>
            <person name="Singh R.S."/>
            <person name="Sirot L."/>
            <person name="Sirota M."/>
            <person name="Sisneros N.B."/>
            <person name="Smith C.D."/>
            <person name="Smith T.F."/>
            <person name="Spieth J."/>
            <person name="Stage D.E."/>
            <person name="Stark A."/>
            <person name="Stephan W."/>
            <person name="Strausberg R.L."/>
            <person name="Strempel S."/>
            <person name="Sturgill D."/>
            <person name="Sutton G."/>
            <person name="Sutton G.G."/>
            <person name="Tao W."/>
            <person name="Teichmann S."/>
            <person name="Tobari Y.N."/>
            <person name="Tomimura Y."/>
            <person name="Tsolas J.M."/>
            <person name="Valente V.L."/>
            <person name="Venter E."/>
            <person name="Venter J.C."/>
            <person name="Vicario S."/>
            <person name="Vieira F.G."/>
            <person name="Vilella A.J."/>
            <person name="Villasante A."/>
            <person name="Walenz B."/>
            <person name="Wang J."/>
            <person name="Wasserman M."/>
            <person name="Watts T."/>
            <person name="Wilson D."/>
            <person name="Wilson R.K."/>
            <person name="Wing R.A."/>
            <person name="Wolfner M.F."/>
            <person name="Wong A."/>
            <person name="Wong G.K."/>
            <person name="Wu C.I."/>
            <person name="Wu G."/>
            <person name="Yamamoto D."/>
            <person name="Yang H.P."/>
            <person name="Yang S.P."/>
            <person name="Yorke J.A."/>
            <person name="Yoshida K."/>
            <person name="Zdobnov E."/>
            <person name="Zhang P."/>
            <person name="Zhang Y."/>
            <person name="Zimin A.V."/>
            <person name="Baldwin J."/>
            <person name="Abdouelleil A."/>
            <person name="Abdulkadir J."/>
            <person name="Abebe A."/>
            <person name="Abera B."/>
            <person name="Abreu J."/>
            <person name="Acer S.C."/>
            <person name="Aftuck L."/>
            <person name="Alexander A."/>
            <person name="An P."/>
            <person name="Anderson E."/>
            <person name="Anderson S."/>
            <person name="Arachi H."/>
            <person name="Azer M."/>
            <person name="Bachantsang P."/>
            <person name="Barry A."/>
            <person name="Bayul T."/>
            <person name="Berlin A."/>
            <person name="Bessette D."/>
            <person name="Bloom T."/>
            <person name="Blye J."/>
            <person name="Boguslavskiy L."/>
            <person name="Bonnet C."/>
            <person name="Boukhgalter B."/>
            <person name="Bourzgui I."/>
            <person name="Brown A."/>
            <person name="Cahill P."/>
            <person name="Channer S."/>
            <person name="Cheshatsang Y."/>
            <person name="Chuda L."/>
            <person name="Citroen M."/>
            <person name="Collymore A."/>
            <person name="Cooke P."/>
            <person name="Costello M."/>
            <person name="D'Aco K."/>
            <person name="Daza R."/>
            <person name="De Haan G."/>
            <person name="DeGray S."/>
            <person name="DeMaso C."/>
            <person name="Dhargay N."/>
            <person name="Dooley K."/>
            <person name="Dooley E."/>
            <person name="Doricent M."/>
            <person name="Dorje P."/>
            <person name="Dorjee K."/>
            <person name="Dupes A."/>
            <person name="Elong R."/>
            <person name="Falk J."/>
            <person name="Farina A."/>
            <person name="Faro S."/>
            <person name="Ferguson D."/>
            <person name="Fisher S."/>
            <person name="Foley C.D."/>
            <person name="Franke A."/>
            <person name="Friedrich D."/>
            <person name="Gadbois L."/>
            <person name="Gearin G."/>
            <person name="Gearin C.R."/>
            <person name="Giannoukos G."/>
            <person name="Goode T."/>
            <person name="Graham J."/>
            <person name="Grandbois E."/>
            <person name="Grewal S."/>
            <person name="Gyaltsen K."/>
            <person name="Hafez N."/>
            <person name="Hagos B."/>
            <person name="Hall J."/>
            <person name="Henson C."/>
            <person name="Hollinger A."/>
            <person name="Honan T."/>
            <person name="Huard M.D."/>
            <person name="Hughes L."/>
            <person name="Hurhula B."/>
            <person name="Husby M.E."/>
            <person name="Kamat A."/>
            <person name="Kanga B."/>
            <person name="Kashin S."/>
            <person name="Khazanovich D."/>
            <person name="Kisner P."/>
            <person name="Lance K."/>
            <person name="Lara M."/>
            <person name="Lee W."/>
            <person name="Lennon N."/>
            <person name="Letendre F."/>
            <person name="LeVine R."/>
            <person name="Lipovsky A."/>
            <person name="Liu X."/>
            <person name="Liu J."/>
            <person name="Liu S."/>
            <person name="Lokyitsang T."/>
            <person name="Lokyitsang Y."/>
            <person name="Lubonja R."/>
            <person name="Lui A."/>
            <person name="MacDonald P."/>
            <person name="Magnisalis V."/>
            <person name="Maru K."/>
            <person name="Matthews C."/>
            <person name="McCusker W."/>
            <person name="McDonough S."/>
            <person name="Mehta T."/>
            <person name="Meldrim J."/>
            <person name="Meneus L."/>
            <person name="Mihai O."/>
            <person name="Mihalev A."/>
            <person name="Mihova T."/>
            <person name="Mittelman R."/>
            <person name="Mlenga V."/>
            <person name="Montmayeur A."/>
            <person name="Mulrain L."/>
            <person name="Navidi A."/>
            <person name="Naylor J."/>
            <person name="Negash T."/>
            <person name="Nguyen T."/>
            <person name="Nguyen N."/>
            <person name="Nicol R."/>
            <person name="Norbu C."/>
            <person name="Norbu N."/>
            <person name="Novod N."/>
            <person name="O'Neill B."/>
            <person name="Osman S."/>
            <person name="Markiewicz E."/>
            <person name="Oyono O.L."/>
            <person name="Patti C."/>
            <person name="Phunkhang P."/>
            <person name="Pierre F."/>
            <person name="Priest M."/>
            <person name="Raghuraman S."/>
            <person name="Rege F."/>
            <person name="Reyes R."/>
            <person name="Rise C."/>
            <person name="Rogov P."/>
            <person name="Ross K."/>
            <person name="Ryan E."/>
            <person name="Settipalli S."/>
            <person name="Shea T."/>
            <person name="Sherpa N."/>
            <person name="Shi L."/>
            <person name="Shih D."/>
            <person name="Sparrow T."/>
            <person name="Spaulding J."/>
            <person name="Stalker J."/>
            <person name="Stange-Thomann N."/>
            <person name="Stavropoulos S."/>
            <person name="Stone C."/>
            <person name="Strader C."/>
            <person name="Tesfaye S."/>
            <person name="Thomson T."/>
            <person name="Thoulutsang Y."/>
            <person name="Thoulutsang D."/>
            <person name="Topham K."/>
            <person name="Topping I."/>
            <person name="Tsamla T."/>
            <person name="Vassiliev H."/>
            <person name="Vo A."/>
            <person name="Wangchuk T."/>
            <person name="Wangdi T."/>
            <person name="Weiand M."/>
            <person name="Wilkinson J."/>
            <person name="Wilson A."/>
            <person name="Yadav S."/>
            <person name="Young G."/>
            <person name="Yu Q."/>
            <person name="Zembek L."/>
            <person name="Zhong D."/>
            <person name="Zimmer A."/>
            <person name="Zwirko Z."/>
            <person name="Jaffe D.B."/>
            <person name="Alvarez P."/>
            <person name="Brockman W."/>
            <person name="Butler J."/>
            <person name="Chin C."/>
            <person name="Gnerre S."/>
            <person name="Grabherr M."/>
            <person name="Kleber M."/>
            <person name="Mauceli E."/>
            <person name="MacCallum I."/>
        </authorList>
    </citation>
    <scope>NUCLEOTIDE SEQUENCE [LARGE SCALE GENOMIC DNA]</scope>
    <source>
        <strain evidence="3 4">TSC#14021-0224.01</strain>
    </source>
</reference>
<dbReference type="InterPro" id="IPR036915">
    <property type="entry name" value="Cyclin-like_sf"/>
</dbReference>
<dbReference type="GO" id="GO:0005634">
    <property type="term" value="C:nucleus"/>
    <property type="evidence" value="ECO:0007669"/>
    <property type="project" value="TreeGrafter"/>
</dbReference>
<dbReference type="GO" id="GO:0000307">
    <property type="term" value="C:cyclin-dependent protein kinase holoenzyme complex"/>
    <property type="evidence" value="ECO:0007669"/>
    <property type="project" value="TreeGrafter"/>
</dbReference>
<comment type="similarity">
    <text evidence="1">Belongs to the CNPPD1 family.</text>
</comment>
<dbReference type="InterPro" id="IPR013922">
    <property type="entry name" value="Cyclin_PHO80-like"/>
</dbReference>
<dbReference type="OrthoDB" id="244495at2759"/>
<evidence type="ECO:0000313" key="3">
    <source>
        <dbReference type="EMBL" id="EDV59992.1"/>
    </source>
</evidence>
<dbReference type="CDD" id="cd20557">
    <property type="entry name" value="CYCLIN_ScPCL1-like"/>
    <property type="match status" value="1"/>
</dbReference>
<evidence type="ECO:0000256" key="2">
    <source>
        <dbReference type="ARBA" id="ARBA00040808"/>
    </source>
</evidence>
<dbReference type="GO" id="GO:0019901">
    <property type="term" value="F:protein kinase binding"/>
    <property type="evidence" value="ECO:0007669"/>
    <property type="project" value="InterPro"/>
</dbReference>
<dbReference type="HOGENOM" id="CLU_058521_0_0_1"/>
<dbReference type="EMBL" id="CH954177">
    <property type="protein sequence ID" value="EDV59992.1"/>
    <property type="molecule type" value="Genomic_DNA"/>
</dbReference>
<name>B3N4N8_DROER</name>
<dbReference type="KEGG" id="der:6541615"/>
<evidence type="ECO:0000256" key="1">
    <source>
        <dbReference type="ARBA" id="ARBA00038508"/>
    </source>
</evidence>
<dbReference type="SUPFAM" id="SSF47954">
    <property type="entry name" value="Cyclin-like"/>
    <property type="match status" value="1"/>
</dbReference>
<dbReference type="AlphaFoldDB" id="B3N4N8"/>
<evidence type="ECO:0000313" key="4">
    <source>
        <dbReference type="Proteomes" id="UP000008711"/>
    </source>
</evidence>
<gene>
    <name evidence="3" type="primary">Dere\GG10916</name>
    <name evidence="3" type="synonym">dere_GLEANR_10863</name>
    <name evidence="3" type="synonym">GG10916</name>
    <name evidence="3" type="ORF">Dere_GG10916</name>
</gene>
<dbReference type="PANTHER" id="PTHR15615">
    <property type="match status" value="1"/>
</dbReference>
<dbReference type="OMA" id="VMQHGEF"/>
<organism evidence="3 4">
    <name type="scientific">Drosophila erecta</name>
    <name type="common">Fruit fly</name>
    <dbReference type="NCBI Taxonomy" id="7220"/>
    <lineage>
        <taxon>Eukaryota</taxon>
        <taxon>Metazoa</taxon>
        <taxon>Ecdysozoa</taxon>
        <taxon>Arthropoda</taxon>
        <taxon>Hexapoda</taxon>
        <taxon>Insecta</taxon>
        <taxon>Pterygota</taxon>
        <taxon>Neoptera</taxon>
        <taxon>Endopterygota</taxon>
        <taxon>Diptera</taxon>
        <taxon>Brachycera</taxon>
        <taxon>Muscomorpha</taxon>
        <taxon>Ephydroidea</taxon>
        <taxon>Drosophilidae</taxon>
        <taxon>Drosophila</taxon>
        <taxon>Sophophora</taxon>
    </lineage>
</organism>
<accession>B3N4N8</accession>
<dbReference type="GO" id="GO:0016538">
    <property type="term" value="F:cyclin-dependent protein serine/threonine kinase regulator activity"/>
    <property type="evidence" value="ECO:0007669"/>
    <property type="project" value="TreeGrafter"/>
</dbReference>
<keyword evidence="4" id="KW-1185">Reference proteome</keyword>
<dbReference type="Proteomes" id="UP000008711">
    <property type="component" value="Unassembled WGS sequence"/>
</dbReference>
<dbReference type="PANTHER" id="PTHR15615:SF108">
    <property type="entry name" value="PROTEIN CNPPD1"/>
    <property type="match status" value="1"/>
</dbReference>